<keyword evidence="2" id="KW-1185">Reference proteome</keyword>
<reference evidence="2" key="1">
    <citation type="journal article" date="2024" name="Proc. Natl. Acad. Sci. U.S.A.">
        <title>Extraordinary preservation of gene collinearity over three hundred million years revealed in homosporous lycophytes.</title>
        <authorList>
            <person name="Li C."/>
            <person name="Wickell D."/>
            <person name="Kuo L.Y."/>
            <person name="Chen X."/>
            <person name="Nie B."/>
            <person name="Liao X."/>
            <person name="Peng D."/>
            <person name="Ji J."/>
            <person name="Jenkins J."/>
            <person name="Williams M."/>
            <person name="Shu S."/>
            <person name="Plott C."/>
            <person name="Barry K."/>
            <person name="Rajasekar S."/>
            <person name="Grimwood J."/>
            <person name="Han X."/>
            <person name="Sun S."/>
            <person name="Hou Z."/>
            <person name="He W."/>
            <person name="Dai G."/>
            <person name="Sun C."/>
            <person name="Schmutz J."/>
            <person name="Leebens-Mack J.H."/>
            <person name="Li F.W."/>
            <person name="Wang L."/>
        </authorList>
    </citation>
    <scope>NUCLEOTIDE SEQUENCE [LARGE SCALE GENOMIC DNA]</scope>
    <source>
        <strain evidence="2">cv. PW_Plant_1</strain>
    </source>
</reference>
<organism evidence="1 2">
    <name type="scientific">Diphasiastrum complanatum</name>
    <name type="common">Issler's clubmoss</name>
    <name type="synonym">Lycopodium complanatum</name>
    <dbReference type="NCBI Taxonomy" id="34168"/>
    <lineage>
        <taxon>Eukaryota</taxon>
        <taxon>Viridiplantae</taxon>
        <taxon>Streptophyta</taxon>
        <taxon>Embryophyta</taxon>
        <taxon>Tracheophyta</taxon>
        <taxon>Lycopodiopsida</taxon>
        <taxon>Lycopodiales</taxon>
        <taxon>Lycopodiaceae</taxon>
        <taxon>Lycopodioideae</taxon>
        <taxon>Diphasiastrum</taxon>
    </lineage>
</organism>
<dbReference type="Proteomes" id="UP001162992">
    <property type="component" value="Chromosome 18"/>
</dbReference>
<name>A0ACC2AZ94_DIPCM</name>
<protein>
    <submittedName>
        <fullName evidence="1">Uncharacterized protein</fullName>
    </submittedName>
</protein>
<evidence type="ECO:0000313" key="2">
    <source>
        <dbReference type="Proteomes" id="UP001162992"/>
    </source>
</evidence>
<accession>A0ACC2AZ94</accession>
<comment type="caution">
    <text evidence="1">The sequence shown here is derived from an EMBL/GenBank/DDBJ whole genome shotgun (WGS) entry which is preliminary data.</text>
</comment>
<proteinExistence type="predicted"/>
<sequence length="1695" mass="188621">MLVSISPSSRNMSSQSPITVERSSLSGDANVPYPSSLPEQLLRTGSSNAANNGTDKHRPSSASITHSGEIRPRRSVTSARMSGRSSNSSLSLVAQELAQDIALADATFDPSDLLQEGLEQWHDRSISLQLLKKSRSLLLSRQPSVATQTSSSGRLCRFHDVQDGGSFSDGLRHRNSSRRSDSSILDTTTVADKEGDPLDLSQNYRSTLAVAPHAMLVHVVLLYHKALLKNGLVDEAKKIADVLSQLEAAEKQEMETQLSGMDLLLKDGLLKYMQRVHPHLPPIPAQVVKFKNVTYSTTLMRDTGYESLYTKALECLKGPLKESKIRRVTVLKGVTGYIMPGSLTLVLGPPGCGRSALHSVIAGRLQSPGSSFQGSVTYNGKNVKEIKHRRLAAVVGPTDIHLAPLTVRETLEFSRDCTQAYRARHYPDELKELAEETLRAGLDLKIEFNLSMMGLKRVSNRPVGSPLMPSLTENEKHRLSVAEMLAGTYAIYLFDQLNNGLDDSLTFDLVTGVRIFARVRGVSVVISLIQPSSDVFDLFDRIIMLDRGHILYQGPREDALPYFESLGYVKPKHVGVGEFLEEVTTSEGLKYLQPGFSRLDLDGFLSAYKSSDIYKDICRVVDDPEVHQEFWVKGTHPLGVSFLQPNNGENVIEPVSTVVSSISEKGGSLLESSMDHTCKVQPGDEVVAIGSPTDMLKYIKINQSKGGLILDESQEAVRLQLERPLLEVKDQLIDKQFSRDYVQDPWTEFKHLLKRELQITWRNKLFLYIRSAQVLVLSFFVGFLFFRVKNDADQQDMNLVRGIFFVSLLDMTLFNVGQLPALMEQRATYYKQQSANFFRPGSYLFSKIIGSLPFSLAEATAWTIIVYFLTGLTVKEGGWHFWVFYIIVVLTVLNGAAMVRFISSIAPDLVAASSTIGLVVSVIILFAGFLVPRFKVPKYWLWAYYINPLQWGVTALVINEYNSKSYSLLCRDVSNLANIPQCIGRPNDTIGHAYLAKGQFYTSHHWIGIAVAVLLGWLALLTTLTYFALAQIRHMPKTRLTPRIEARIFSEGNLIVDEELAKDSKRLSQVPIPVTLSWHELSYDILITSIGKTHNILSYISGWAEPGDMVAILGCTGAGKTTLLNCLAGRKVALGRVGGQILVNGYPKLQENFSHVSGYIDRLEAYSPFLTVQEAVETSVSLQFGKKLPWKARSEFVKEILDIADLKHSKKMLLASIGQSISRAEAMRIGIAVELGRNPSILFLDEPTKSLDSRASSLLMKSLQHIADTGRVVIATLPTPSQKILSAFSRVQILKNGGETVYFGPVGNGGDLIREYFEAIPGTPLCPPNVNVGKFAIDVIGNGVVDRKALKDYALEYRVSDLALRNHMQLQRLRHSKGTLGPELVDQGYGATFTAMGLEIFKKMQLYYWRNVNYTWGRIVSSVLSGLLMGSVYFNVNEHSSAGMNTRALSIFISCVLLAISNANSVIPQVVIQRQSHDREKATRQYSLLLYNISFTLAEVPYLMLSTLIFSFIFLLMAQMAIGNAADFFLYWFILFLMTMAITFFGMLLAAVGLLPQIAATLVTIFVGMWVATAGAVVPKKKILHQFLGIFWTNPLQYAINSLTSIAFYCDTEKPECLNNGLNASCLNDPSACPQCNCPRLYDSNNIFVWTQLKFAKSLNHARIPYDILALLVFVIFFRVMTFAIWNYNETKRRR</sequence>
<gene>
    <name evidence="1" type="ORF">O6H91_18G028200</name>
</gene>
<evidence type="ECO:0000313" key="1">
    <source>
        <dbReference type="EMBL" id="KAJ7522818.1"/>
    </source>
</evidence>
<dbReference type="EMBL" id="CM055109">
    <property type="protein sequence ID" value="KAJ7522818.1"/>
    <property type="molecule type" value="Genomic_DNA"/>
</dbReference>